<gene>
    <name evidence="2" type="ORF">GCM10009720_21960</name>
</gene>
<name>A0ABN2UVF4_9MICC</name>
<reference evidence="2 3" key="1">
    <citation type="journal article" date="2019" name="Int. J. Syst. Evol. Microbiol.">
        <title>The Global Catalogue of Microorganisms (GCM) 10K type strain sequencing project: providing services to taxonomists for standard genome sequencing and annotation.</title>
        <authorList>
            <consortium name="The Broad Institute Genomics Platform"/>
            <consortium name="The Broad Institute Genome Sequencing Center for Infectious Disease"/>
            <person name="Wu L."/>
            <person name="Ma J."/>
        </authorList>
    </citation>
    <scope>NUCLEOTIDE SEQUENCE [LARGE SCALE GENOMIC DNA]</scope>
    <source>
        <strain evidence="2 3">JCM 13595</strain>
    </source>
</reference>
<evidence type="ECO:0000256" key="1">
    <source>
        <dbReference type="SAM" id="Phobius"/>
    </source>
</evidence>
<keyword evidence="1" id="KW-0472">Membrane</keyword>
<evidence type="ECO:0000313" key="3">
    <source>
        <dbReference type="Proteomes" id="UP001501461"/>
    </source>
</evidence>
<protein>
    <submittedName>
        <fullName evidence="2">Uncharacterized protein</fullName>
    </submittedName>
</protein>
<comment type="caution">
    <text evidence="2">The sequence shown here is derived from an EMBL/GenBank/DDBJ whole genome shotgun (WGS) entry which is preliminary data.</text>
</comment>
<dbReference type="RefSeq" id="WP_343958576.1">
    <property type="nucleotide sequence ID" value="NZ_BAAAMN010000048.1"/>
</dbReference>
<sequence>MPVEVIETIIIAASLLITLGGGFYAGFAWLIRRSDAQTVQERTMLMAKIDEVGSQVARAQANTDARFDKVDERFDRMGERIHDVQTELTEVKIAVARFEGPLQRLIVPR</sequence>
<dbReference type="Proteomes" id="UP001501461">
    <property type="component" value="Unassembled WGS sequence"/>
</dbReference>
<keyword evidence="3" id="KW-1185">Reference proteome</keyword>
<proteinExistence type="predicted"/>
<accession>A0ABN2UVF4</accession>
<keyword evidence="1" id="KW-1133">Transmembrane helix</keyword>
<organism evidence="2 3">
    <name type="scientific">Yaniella flava</name>
    <dbReference type="NCBI Taxonomy" id="287930"/>
    <lineage>
        <taxon>Bacteria</taxon>
        <taxon>Bacillati</taxon>
        <taxon>Actinomycetota</taxon>
        <taxon>Actinomycetes</taxon>
        <taxon>Micrococcales</taxon>
        <taxon>Micrococcaceae</taxon>
        <taxon>Yaniella</taxon>
    </lineage>
</organism>
<dbReference type="Gene3D" id="3.90.20.10">
    <property type="match status" value="1"/>
</dbReference>
<keyword evidence="1" id="KW-0812">Transmembrane</keyword>
<feature type="transmembrane region" description="Helical" evidence="1">
    <location>
        <begin position="6"/>
        <end position="31"/>
    </location>
</feature>
<dbReference type="EMBL" id="BAAAMN010000048">
    <property type="protein sequence ID" value="GAA2041119.1"/>
    <property type="molecule type" value="Genomic_DNA"/>
</dbReference>
<evidence type="ECO:0000313" key="2">
    <source>
        <dbReference type="EMBL" id="GAA2041119.1"/>
    </source>
</evidence>